<feature type="region of interest" description="Disordered" evidence="1">
    <location>
        <begin position="58"/>
        <end position="93"/>
    </location>
</feature>
<comment type="caution">
    <text evidence="2">The sequence shown here is derived from an EMBL/GenBank/DDBJ whole genome shotgun (WGS) entry which is preliminary data.</text>
</comment>
<feature type="region of interest" description="Disordered" evidence="1">
    <location>
        <begin position="287"/>
        <end position="310"/>
    </location>
</feature>
<dbReference type="OrthoDB" id="689803at2759"/>
<dbReference type="GO" id="GO:0005886">
    <property type="term" value="C:plasma membrane"/>
    <property type="evidence" value="ECO:0007669"/>
    <property type="project" value="InterPro"/>
</dbReference>
<reference evidence="2" key="1">
    <citation type="submission" date="2022-04" db="EMBL/GenBank/DDBJ databases">
        <title>Carnegiea gigantea Genome sequencing and assembly v2.</title>
        <authorList>
            <person name="Copetti D."/>
            <person name="Sanderson M.J."/>
            <person name="Burquez A."/>
            <person name="Wojciechowski M.F."/>
        </authorList>
    </citation>
    <scope>NUCLEOTIDE SEQUENCE</scope>
    <source>
        <strain evidence="2">SGP5-SGP5p</strain>
        <tissue evidence="2">Aerial part</tissue>
    </source>
</reference>
<proteinExistence type="predicted"/>
<feature type="region of interest" description="Disordered" evidence="1">
    <location>
        <begin position="202"/>
        <end position="231"/>
    </location>
</feature>
<name>A0A9Q1KZN7_9CARY</name>
<feature type="compositionally biased region" description="Basic and acidic residues" evidence="1">
    <location>
        <begin position="64"/>
        <end position="85"/>
    </location>
</feature>
<gene>
    <name evidence="2" type="ORF">Cgig2_005088</name>
</gene>
<dbReference type="PANTHER" id="PTHR33929">
    <property type="entry name" value="MEMBRANE-ASSOCIATED KINASE REGULATOR 2-RELATED"/>
    <property type="match status" value="1"/>
</dbReference>
<feature type="compositionally biased region" description="Polar residues" evidence="1">
    <location>
        <begin position="287"/>
        <end position="297"/>
    </location>
</feature>
<sequence length="310" mass="34249">MEAFALLKFWKSNTAKVAAGTAAAEGDCAGTAAESAVCGPATAETDDDDSFFELELTLPPYDSKFPKPDSPPKKPKPERESEPKSSLKPQSPISILRSAPPRLRVFMFGRFNRRAKREEIETESVSSFSPRRSSSKLVTVKFKIEDGSFVPELARSDSSSFSSPKLIHRRSFDDCCESSKRFSKDVVQKYLNLIKPLYVKSSKRENSVTSPTRSTTSSLSVRKHREEKQSNMFKARCRHLGKSKSASSTIGAQSPAPVNFSLRNDHCYDGIEGAILHCKRSLNSSKGNPSLSRCSSDPSHEKSLIVSEEI</sequence>
<evidence type="ECO:0000313" key="3">
    <source>
        <dbReference type="Proteomes" id="UP001153076"/>
    </source>
</evidence>
<dbReference type="PANTHER" id="PTHR33929:SF4">
    <property type="entry name" value="MEMBRANE-ASSOCIATED KINASE REGULATOR 5"/>
    <property type="match status" value="1"/>
</dbReference>
<dbReference type="EMBL" id="JAKOGI010000003">
    <property type="protein sequence ID" value="KAJ8452752.1"/>
    <property type="molecule type" value="Genomic_DNA"/>
</dbReference>
<dbReference type="Proteomes" id="UP001153076">
    <property type="component" value="Unassembled WGS sequence"/>
</dbReference>
<accession>A0A9Q1KZN7</accession>
<evidence type="ECO:0000313" key="2">
    <source>
        <dbReference type="EMBL" id="KAJ8452752.1"/>
    </source>
</evidence>
<dbReference type="AlphaFoldDB" id="A0A9Q1KZN7"/>
<keyword evidence="3" id="KW-1185">Reference proteome</keyword>
<feature type="compositionally biased region" description="Low complexity" evidence="1">
    <location>
        <begin position="207"/>
        <end position="220"/>
    </location>
</feature>
<organism evidence="2 3">
    <name type="scientific">Carnegiea gigantea</name>
    <dbReference type="NCBI Taxonomy" id="171969"/>
    <lineage>
        <taxon>Eukaryota</taxon>
        <taxon>Viridiplantae</taxon>
        <taxon>Streptophyta</taxon>
        <taxon>Embryophyta</taxon>
        <taxon>Tracheophyta</taxon>
        <taxon>Spermatophyta</taxon>
        <taxon>Magnoliopsida</taxon>
        <taxon>eudicotyledons</taxon>
        <taxon>Gunneridae</taxon>
        <taxon>Pentapetalae</taxon>
        <taxon>Caryophyllales</taxon>
        <taxon>Cactineae</taxon>
        <taxon>Cactaceae</taxon>
        <taxon>Cactoideae</taxon>
        <taxon>Echinocereeae</taxon>
        <taxon>Carnegiea</taxon>
    </lineage>
</organism>
<evidence type="ECO:0000256" key="1">
    <source>
        <dbReference type="SAM" id="MobiDB-lite"/>
    </source>
</evidence>
<dbReference type="InterPro" id="IPR039619">
    <property type="entry name" value="MAKR2/5"/>
</dbReference>
<evidence type="ECO:0008006" key="4">
    <source>
        <dbReference type="Google" id="ProtNLM"/>
    </source>
</evidence>
<protein>
    <recommendedName>
        <fullName evidence="4">Membrane-associated kinase regulator 5</fullName>
    </recommendedName>
</protein>